<dbReference type="InterPro" id="IPR043519">
    <property type="entry name" value="NT_sf"/>
</dbReference>
<gene>
    <name evidence="1" type="ORF">DAD186_08430</name>
</gene>
<dbReference type="SUPFAM" id="SSF81301">
    <property type="entry name" value="Nucleotidyltransferase"/>
    <property type="match status" value="1"/>
</dbReference>
<dbReference type="Gene3D" id="3.30.460.10">
    <property type="entry name" value="Beta Polymerase, domain 2"/>
    <property type="match status" value="1"/>
</dbReference>
<proteinExistence type="predicted"/>
<organism evidence="1 2">
    <name type="scientific">Dermabacter vaginalis</name>
    <dbReference type="NCBI Taxonomy" id="1630135"/>
    <lineage>
        <taxon>Bacteria</taxon>
        <taxon>Bacillati</taxon>
        <taxon>Actinomycetota</taxon>
        <taxon>Actinomycetes</taxon>
        <taxon>Micrococcales</taxon>
        <taxon>Dermabacteraceae</taxon>
        <taxon>Dermabacter</taxon>
    </lineage>
</organism>
<dbReference type="InterPro" id="IPR007344">
    <property type="entry name" value="GrpB/CoaE"/>
</dbReference>
<evidence type="ECO:0008006" key="3">
    <source>
        <dbReference type="Google" id="ProtNLM"/>
    </source>
</evidence>
<dbReference type="EMBL" id="CP012117">
    <property type="protein sequence ID" value="ANP27393.1"/>
    <property type="molecule type" value="Genomic_DNA"/>
</dbReference>
<dbReference type="AlphaFoldDB" id="A0A1B0ZHK9"/>
<evidence type="ECO:0000313" key="1">
    <source>
        <dbReference type="EMBL" id="ANP27393.1"/>
    </source>
</evidence>
<reference evidence="1 2" key="1">
    <citation type="submission" date="2015-06" db="EMBL/GenBank/DDBJ databases">
        <title>Investigation of pathophysiology for high-risk pregnancy and development of treatment modality based on it.</title>
        <authorList>
            <person name="Kim B.-C."/>
            <person name="Lim S."/>
        </authorList>
    </citation>
    <scope>NUCLEOTIDE SEQUENCE [LARGE SCALE GENOMIC DNA]</scope>
    <source>
        <strain evidence="1 2">AD1-86</strain>
    </source>
</reference>
<dbReference type="PANTHER" id="PTHR34822:SF1">
    <property type="entry name" value="GRPB FAMILY PROTEIN"/>
    <property type="match status" value="1"/>
</dbReference>
<dbReference type="RefSeq" id="WP_065247607.1">
    <property type="nucleotide sequence ID" value="NZ_CP012117.1"/>
</dbReference>
<evidence type="ECO:0000313" key="2">
    <source>
        <dbReference type="Proteomes" id="UP000092596"/>
    </source>
</evidence>
<dbReference type="Pfam" id="PF04229">
    <property type="entry name" value="GrpB"/>
    <property type="match status" value="1"/>
</dbReference>
<name>A0A1B0ZHK9_9MICO</name>
<sequence>MAIHLSEYSESWVGDFMGVATTLVDALDGHGGQGIEHIGATSVPKMVARPIIDIAVIAAPLALEEACEALAPLGYVAGGEKQEGEGYRKLNTPTSGVLHALTVFEEDSPLLHASIAARQVLMNSPELVAEFSGYKRGLAFTGAIDVEEYRAAKVPMFQKILREAGMDEEALAGLAASF</sequence>
<dbReference type="STRING" id="1630135.DAD186_08430"/>
<dbReference type="Proteomes" id="UP000092596">
    <property type="component" value="Chromosome"/>
</dbReference>
<dbReference type="KEGG" id="dva:DAD186_08430"/>
<protein>
    <recommendedName>
        <fullName evidence="3">GrpB family protein</fullName>
    </recommendedName>
</protein>
<accession>A0A1B0ZHK9</accession>
<dbReference type="PANTHER" id="PTHR34822">
    <property type="entry name" value="GRPB DOMAIN PROTEIN (AFU_ORTHOLOGUE AFUA_1G01530)"/>
    <property type="match status" value="1"/>
</dbReference>